<dbReference type="Pfam" id="PF15979">
    <property type="entry name" value="Glyco_hydro_115"/>
    <property type="match status" value="1"/>
</dbReference>
<comment type="caution">
    <text evidence="2">The sequence shown here is derived from an EMBL/GenBank/DDBJ whole genome shotgun (WGS) entry which is preliminary data.</text>
</comment>
<protein>
    <recommendedName>
        <fullName evidence="1">Gylcosyl hydrolase 115 C-terminal domain-containing protein</fullName>
    </recommendedName>
</protein>
<accession>A0AAW0GAY6</accession>
<feature type="domain" description="Gylcosyl hydrolase 115 C-terminal" evidence="1">
    <location>
        <begin position="453"/>
        <end position="607"/>
    </location>
</feature>
<keyword evidence="3" id="KW-1185">Reference proteome</keyword>
<dbReference type="Gene3D" id="3.20.20.520">
    <property type="entry name" value="Glycosyl hydrolase family 115"/>
    <property type="match status" value="1"/>
</dbReference>
<dbReference type="Proteomes" id="UP001385951">
    <property type="component" value="Unassembled WGS sequence"/>
</dbReference>
<dbReference type="AlphaFoldDB" id="A0AAW0GAY6"/>
<dbReference type="Pfam" id="PF17829">
    <property type="entry name" value="GH115_C"/>
    <property type="match status" value="1"/>
</dbReference>
<organism evidence="2 3">
    <name type="scientific">Cerrena zonata</name>
    <dbReference type="NCBI Taxonomy" id="2478898"/>
    <lineage>
        <taxon>Eukaryota</taxon>
        <taxon>Fungi</taxon>
        <taxon>Dikarya</taxon>
        <taxon>Basidiomycota</taxon>
        <taxon>Agaricomycotina</taxon>
        <taxon>Agaricomycetes</taxon>
        <taxon>Polyporales</taxon>
        <taxon>Cerrenaceae</taxon>
        <taxon>Cerrena</taxon>
    </lineage>
</organism>
<evidence type="ECO:0000313" key="2">
    <source>
        <dbReference type="EMBL" id="KAK7688784.1"/>
    </source>
</evidence>
<dbReference type="InterPro" id="IPR042301">
    <property type="entry name" value="GH115_sf"/>
</dbReference>
<dbReference type="InterPro" id="IPR031924">
    <property type="entry name" value="GH115"/>
</dbReference>
<evidence type="ECO:0000313" key="3">
    <source>
        <dbReference type="Proteomes" id="UP001385951"/>
    </source>
</evidence>
<dbReference type="Gene3D" id="1.20.58.2150">
    <property type="match status" value="1"/>
</dbReference>
<dbReference type="Gene3D" id="2.60.120.1620">
    <property type="match status" value="1"/>
</dbReference>
<reference evidence="2 3" key="1">
    <citation type="submission" date="2022-09" db="EMBL/GenBank/DDBJ databases">
        <authorList>
            <person name="Palmer J.M."/>
        </authorList>
    </citation>
    <scope>NUCLEOTIDE SEQUENCE [LARGE SCALE GENOMIC DNA]</scope>
    <source>
        <strain evidence="2 3">DSM 7382</strain>
    </source>
</reference>
<dbReference type="InterPro" id="IPR041437">
    <property type="entry name" value="GH115_C"/>
</dbReference>
<dbReference type="EMBL" id="JASBNA010000010">
    <property type="protein sequence ID" value="KAK7688784.1"/>
    <property type="molecule type" value="Genomic_DNA"/>
</dbReference>
<evidence type="ECO:0000259" key="1">
    <source>
        <dbReference type="Pfam" id="PF17829"/>
    </source>
</evidence>
<dbReference type="PANTHER" id="PTHR37842:SF2">
    <property type="entry name" value="GYLCOSYL HYDROLASE 115 C-TERMINAL DOMAIN-CONTAINING PROTEIN"/>
    <property type="match status" value="1"/>
</dbReference>
<name>A0AAW0GAY6_9APHY</name>
<dbReference type="PANTHER" id="PTHR37842">
    <property type="match status" value="1"/>
</dbReference>
<sequence length="651" mass="71991">MDVFNESDVTAIPQIWALYKEVQGYYEDGMRVPDDVTLLWSDDNWGNIRRFPTVSERNRTGGAGVYYHFDYVGDPRDYKWITSTQISKVYEQMSLAVDREATRVWIVNVGDLKPYEMDTEFFLALGWNSTIWNPNNLDTFVSSWAQREFAISPSQANEVVGIMANLTRFNARRKPELLNSTVYSLIHYREAETFLNDFKALNESSTKIYNSLSADKQPSFFQLLHHPVQASYVLANMWISAGLNNLRASQARLSTNDLADQVEDLFQRDYDLEVQYHSILDGKWDHMMDQTHVMYYYWQQPQADTMPPITRVQAKKQALAGAMRLTPEGTAGTWPGDNLNQCAQGYNCGNPSLSIDPFVPFGNRFVDISAGGPSPFSWTAKSNATWVKFSTASGNISPSNPEQRVFLSVDWSKVTGAQAAVINFTAKASGQPDLSVPLTFVANRTVPPSDFHGFVEGDGGVSIEAAHAARNTSVDGLTWVELPGIGRTLSGVTPWPRGGADVNFTAGSGPSIEYDFFTFNSISGSNNITVTTFLSPSLNAFSTDRPLAFAIQVDSQAPQTNYFIPPAVPGQLPAAWGGLDGFVANSVVSVGTNFVAAPGAHTVKVSVFRIACFFVGEGADWGLDLDGRADCCRSEDCHQYWRCSDELPRSS</sequence>
<gene>
    <name evidence="2" type="ORF">QCA50_008324</name>
</gene>
<proteinExistence type="predicted"/>